<feature type="compositionally biased region" description="Acidic residues" evidence="5">
    <location>
        <begin position="36"/>
        <end position="46"/>
    </location>
</feature>
<evidence type="ECO:0000313" key="7">
    <source>
        <dbReference type="Proteomes" id="UP000034845"/>
    </source>
</evidence>
<protein>
    <recommendedName>
        <fullName evidence="8">EF-hand domain-containing protein</fullName>
    </recommendedName>
</protein>
<sequence length="267" mass="30007">MLQNSTSFKVDADTDKDGLTNRDESYWNTDFQNPDTDGDGFLDGEEVSSGHDPLIPSPNDLLNTGNTTYKLSNLTLSGLYEGSLAPNNPNYNKSIYDMALAVMDDASSELSSKISPEKIKTSKSNKENQEKYIREISPLIEQMFSAYVFELNKIASDFNNSELSNSDDQIIEFFKNQSEQYDEYLNTALNIVPPKNWESDHVGLLKLLEDLKNVHAAIFKNNTDPITALVAMNRLSGLLEIIPKITLSYAEKVEVEKIKTESTIFHK</sequence>
<comment type="subcellular location">
    <subcellularLocation>
        <location evidence="1">Secreted</location>
    </subcellularLocation>
</comment>
<organism evidence="6 7">
    <name type="scientific">Yanofskybacteria sp. (strain GW2011_GWA1_39_13)</name>
    <dbReference type="NCBI Taxonomy" id="1619019"/>
    <lineage>
        <taxon>Bacteria</taxon>
        <taxon>Candidatus Yanofskyibacteriota</taxon>
    </lineage>
</organism>
<evidence type="ECO:0000313" key="6">
    <source>
        <dbReference type="EMBL" id="KKR02608.1"/>
    </source>
</evidence>
<keyword evidence="3" id="KW-0732">Signal</keyword>
<feature type="compositionally biased region" description="Basic and acidic residues" evidence="5">
    <location>
        <begin position="10"/>
        <end position="25"/>
    </location>
</feature>
<evidence type="ECO:0000256" key="1">
    <source>
        <dbReference type="ARBA" id="ARBA00004613"/>
    </source>
</evidence>
<dbReference type="AlphaFoldDB" id="A0A0G0MHJ7"/>
<feature type="compositionally biased region" description="Polar residues" evidence="5">
    <location>
        <begin position="26"/>
        <end position="35"/>
    </location>
</feature>
<keyword evidence="4" id="KW-0106">Calcium</keyword>
<evidence type="ECO:0000256" key="2">
    <source>
        <dbReference type="ARBA" id="ARBA00022525"/>
    </source>
</evidence>
<dbReference type="EMBL" id="LBWF01000001">
    <property type="protein sequence ID" value="KKR02608.1"/>
    <property type="molecule type" value="Genomic_DNA"/>
</dbReference>
<name>A0A0G0MHJ7_YANXG</name>
<evidence type="ECO:0008006" key="8">
    <source>
        <dbReference type="Google" id="ProtNLM"/>
    </source>
</evidence>
<dbReference type="PROSITE" id="PS00018">
    <property type="entry name" value="EF_HAND_1"/>
    <property type="match status" value="1"/>
</dbReference>
<comment type="caution">
    <text evidence="6">The sequence shown here is derived from an EMBL/GenBank/DDBJ whole genome shotgun (WGS) entry which is preliminary data.</text>
</comment>
<dbReference type="InterPro" id="IPR018247">
    <property type="entry name" value="EF_Hand_1_Ca_BS"/>
</dbReference>
<keyword evidence="2" id="KW-0964">Secreted</keyword>
<accession>A0A0G0MHJ7</accession>
<dbReference type="Proteomes" id="UP000034845">
    <property type="component" value="Unassembled WGS sequence"/>
</dbReference>
<reference evidence="6 7" key="1">
    <citation type="journal article" date="2015" name="Nature">
        <title>rRNA introns, odd ribosomes, and small enigmatic genomes across a large radiation of phyla.</title>
        <authorList>
            <person name="Brown C.T."/>
            <person name="Hug L.A."/>
            <person name="Thomas B.C."/>
            <person name="Sharon I."/>
            <person name="Castelle C.J."/>
            <person name="Singh A."/>
            <person name="Wilkins M.J."/>
            <person name="Williams K.H."/>
            <person name="Banfield J.F."/>
        </authorList>
    </citation>
    <scope>NUCLEOTIDE SEQUENCE [LARGE SCALE GENOMIC DNA]</scope>
    <source>
        <strain evidence="7">GW2011_GWA1_39_13</strain>
    </source>
</reference>
<dbReference type="InterPro" id="IPR059100">
    <property type="entry name" value="TSP3_bac"/>
</dbReference>
<evidence type="ECO:0000256" key="5">
    <source>
        <dbReference type="SAM" id="MobiDB-lite"/>
    </source>
</evidence>
<evidence type="ECO:0000256" key="4">
    <source>
        <dbReference type="ARBA" id="ARBA00022837"/>
    </source>
</evidence>
<feature type="region of interest" description="Disordered" evidence="5">
    <location>
        <begin position="1"/>
        <end position="61"/>
    </location>
</feature>
<proteinExistence type="predicted"/>
<evidence type="ECO:0000256" key="3">
    <source>
        <dbReference type="ARBA" id="ARBA00022729"/>
    </source>
</evidence>
<gene>
    <name evidence="6" type="ORF">UT29_C0001G0088</name>
</gene>
<dbReference type="Pfam" id="PF18884">
    <property type="entry name" value="TSP3_bac"/>
    <property type="match status" value="1"/>
</dbReference>